<comment type="similarity">
    <text evidence="13">Belongs to the adenylyl cyclase class-4/guanylyl cyclase family.</text>
</comment>
<dbReference type="Pfam" id="PF07714">
    <property type="entry name" value="PK_Tyr_Ser-Thr"/>
    <property type="match status" value="1"/>
</dbReference>
<keyword evidence="10" id="KW-0325">Glycoprotein</keyword>
<dbReference type="Gene3D" id="3.30.70.1230">
    <property type="entry name" value="Nucleotide cyclase"/>
    <property type="match status" value="1"/>
</dbReference>
<dbReference type="CDD" id="cd07302">
    <property type="entry name" value="CHD"/>
    <property type="match status" value="1"/>
</dbReference>
<dbReference type="GO" id="GO:0005886">
    <property type="term" value="C:plasma membrane"/>
    <property type="evidence" value="ECO:0000318"/>
    <property type="project" value="GO_Central"/>
</dbReference>
<keyword evidence="6" id="KW-1133">Transmembrane helix</keyword>
<protein>
    <recommendedName>
        <fullName evidence="2 14">Guanylate cyclase</fullName>
        <ecNumber evidence="2 14">4.6.1.2</ecNumber>
    </recommendedName>
</protein>
<evidence type="ECO:0000256" key="6">
    <source>
        <dbReference type="ARBA" id="ARBA00022989"/>
    </source>
</evidence>
<proteinExistence type="inferred from homology"/>
<gene>
    <name evidence="17" type="ORF">NEMVEDRAFT_v1g149495</name>
</gene>
<dbReference type="SMART" id="SM00219">
    <property type="entry name" value="TyrKc"/>
    <property type="match status" value="1"/>
</dbReference>
<feature type="domain" description="Guanylate cyclase" evidence="16">
    <location>
        <begin position="264"/>
        <end position="394"/>
    </location>
</feature>
<dbReference type="GO" id="GO:0006182">
    <property type="term" value="P:cGMP biosynthetic process"/>
    <property type="evidence" value="ECO:0000318"/>
    <property type="project" value="GO_Central"/>
</dbReference>
<evidence type="ECO:0000256" key="2">
    <source>
        <dbReference type="ARBA" id="ARBA00012202"/>
    </source>
</evidence>
<dbReference type="FunFam" id="3.30.70.1230:FF:000004">
    <property type="entry name" value="Guanylate cyclase"/>
    <property type="match status" value="1"/>
</dbReference>
<evidence type="ECO:0000256" key="13">
    <source>
        <dbReference type="RuleBase" id="RU000405"/>
    </source>
</evidence>
<dbReference type="AlphaFoldDB" id="A7T7X3"/>
<keyword evidence="4" id="KW-0732">Signal</keyword>
<dbReference type="STRING" id="45351.A7T7X3"/>
<dbReference type="Gene3D" id="1.10.510.10">
    <property type="entry name" value="Transferase(Phosphotransferase) domain 1"/>
    <property type="match status" value="1"/>
</dbReference>
<dbReference type="PROSITE" id="PS50011">
    <property type="entry name" value="PROTEIN_KINASE_DOM"/>
    <property type="match status" value="1"/>
</dbReference>
<evidence type="ECO:0000256" key="8">
    <source>
        <dbReference type="ARBA" id="ARBA00023136"/>
    </source>
</evidence>
<evidence type="ECO:0000259" key="16">
    <source>
        <dbReference type="PROSITE" id="PS50125"/>
    </source>
</evidence>
<keyword evidence="18" id="KW-1185">Reference proteome</keyword>
<dbReference type="HOGENOM" id="CLU_001072_11_2_1"/>
<evidence type="ECO:0000256" key="10">
    <source>
        <dbReference type="ARBA" id="ARBA00023180"/>
    </source>
</evidence>
<dbReference type="InterPro" id="IPR011009">
    <property type="entry name" value="Kinase-like_dom_sf"/>
</dbReference>
<dbReference type="PROSITE" id="PS00452">
    <property type="entry name" value="GUANYLATE_CYCLASE_1"/>
    <property type="match status" value="1"/>
</dbReference>
<dbReference type="EC" id="4.6.1.2" evidence="2 14"/>
<dbReference type="InterPro" id="IPR050401">
    <property type="entry name" value="Cyclic_nucleotide_synthase"/>
</dbReference>
<evidence type="ECO:0000256" key="4">
    <source>
        <dbReference type="ARBA" id="ARBA00022729"/>
    </source>
</evidence>
<dbReference type="PROSITE" id="PS50125">
    <property type="entry name" value="GUANYLATE_CYCLASE_2"/>
    <property type="match status" value="1"/>
</dbReference>
<keyword evidence="9" id="KW-0675">Receptor</keyword>
<dbReference type="GO" id="GO:0005524">
    <property type="term" value="F:ATP binding"/>
    <property type="evidence" value="ECO:0007669"/>
    <property type="project" value="InterPro"/>
</dbReference>
<dbReference type="GO" id="GO:0001653">
    <property type="term" value="F:peptide receptor activity"/>
    <property type="evidence" value="ECO:0000318"/>
    <property type="project" value="GO_Central"/>
</dbReference>
<keyword evidence="11 13" id="KW-0456">Lyase</keyword>
<dbReference type="SMART" id="SM00044">
    <property type="entry name" value="CYCc"/>
    <property type="match status" value="1"/>
</dbReference>
<dbReference type="PANTHER" id="PTHR11920:SF496">
    <property type="entry name" value="GUANYLATE CYCLASE"/>
    <property type="match status" value="1"/>
</dbReference>
<comment type="subcellular location">
    <subcellularLocation>
        <location evidence="1">Membrane</location>
        <topology evidence="1">Single-pass type I membrane protein</topology>
    </subcellularLocation>
</comment>
<dbReference type="OMA" id="WHEIFIN"/>
<dbReference type="InterPro" id="IPR018297">
    <property type="entry name" value="A/G_cyclase_CS"/>
</dbReference>
<dbReference type="InterPro" id="IPR020635">
    <property type="entry name" value="Tyr_kinase_cat_dom"/>
</dbReference>
<dbReference type="InterPro" id="IPR001245">
    <property type="entry name" value="Ser-Thr/Tyr_kinase_cat_dom"/>
</dbReference>
<dbReference type="InterPro" id="IPR029787">
    <property type="entry name" value="Nucleotide_cyclase"/>
</dbReference>
<evidence type="ECO:0000256" key="14">
    <source>
        <dbReference type="RuleBase" id="RU003431"/>
    </source>
</evidence>
<dbReference type="SUPFAM" id="SSF56112">
    <property type="entry name" value="Protein kinase-like (PK-like)"/>
    <property type="match status" value="1"/>
</dbReference>
<dbReference type="Proteomes" id="UP000001593">
    <property type="component" value="Unassembled WGS sequence"/>
</dbReference>
<evidence type="ECO:0000313" key="17">
    <source>
        <dbReference type="EMBL" id="EDO27923.1"/>
    </source>
</evidence>
<dbReference type="GO" id="GO:0004383">
    <property type="term" value="F:guanylate cyclase activity"/>
    <property type="evidence" value="ECO:0000318"/>
    <property type="project" value="GO_Central"/>
</dbReference>
<keyword evidence="7" id="KW-0342">GTP-binding</keyword>
<accession>A7T7X3</accession>
<evidence type="ECO:0000256" key="3">
    <source>
        <dbReference type="ARBA" id="ARBA00022692"/>
    </source>
</evidence>
<evidence type="ECO:0000256" key="11">
    <source>
        <dbReference type="ARBA" id="ARBA00023239"/>
    </source>
</evidence>
<dbReference type="PANTHER" id="PTHR11920">
    <property type="entry name" value="GUANYLYL CYCLASE"/>
    <property type="match status" value="1"/>
</dbReference>
<evidence type="ECO:0000256" key="9">
    <source>
        <dbReference type="ARBA" id="ARBA00023170"/>
    </source>
</evidence>
<evidence type="ECO:0000256" key="1">
    <source>
        <dbReference type="ARBA" id="ARBA00004479"/>
    </source>
</evidence>
<dbReference type="EMBL" id="DS472380">
    <property type="protein sequence ID" value="EDO27923.1"/>
    <property type="molecule type" value="Genomic_DNA"/>
</dbReference>
<sequence length="431" mass="48481">DLLGNDSIKLDWMFRQSFANDIATGMEAIHNSPIQAHGNLKSSNCLIDSRWACKITDYGLDLLRANQTPKDIGEFAVYRNLFWTVPELLPLADGFKDHKNKTQAGDVYSYGIVLYEIITRDEPYSTNTDTLSSKDVIELVRKRQEPAFRPQFSKFMEEKSGHKMVQVTQDCWDNDAQKRPTFSAIKKKLKANGMGKNLNIVDNMITMMAKYTDQLEDIVEERTKQLAEEKAKTDELLYKMLPRPIADELKKGNPVSAESFQSVTIFFSDIVGFTSVAAQSTPLQVVDLLNQLYTRFDKVVDEHDVYKVETIGDAYMVVSGLPVRNGERHAGEVASMALNLLSEVRDFQIPHIPSRKVQLRIGIHSGSCVAGVVGLKMPRYCLFGDTVNYASRMESSGLALRIHVSPECKEVLDRLGGYHLDERGPVTMKVG</sequence>
<feature type="domain" description="Protein kinase" evidence="15">
    <location>
        <begin position="1"/>
        <end position="189"/>
    </location>
</feature>
<evidence type="ECO:0000259" key="15">
    <source>
        <dbReference type="PROSITE" id="PS50011"/>
    </source>
</evidence>
<dbReference type="InterPro" id="IPR000719">
    <property type="entry name" value="Prot_kinase_dom"/>
</dbReference>
<keyword evidence="3" id="KW-0812">Transmembrane</keyword>
<dbReference type="SUPFAM" id="SSF55073">
    <property type="entry name" value="Nucleotide cyclase"/>
    <property type="match status" value="1"/>
</dbReference>
<evidence type="ECO:0000313" key="18">
    <source>
        <dbReference type="Proteomes" id="UP000001593"/>
    </source>
</evidence>
<dbReference type="FunFam" id="1.10.510.10:FF:001538">
    <property type="entry name" value="Guanylate cyclase"/>
    <property type="match status" value="1"/>
</dbReference>
<reference evidence="17 18" key="1">
    <citation type="journal article" date="2007" name="Science">
        <title>Sea anemone genome reveals ancestral eumetazoan gene repertoire and genomic organization.</title>
        <authorList>
            <person name="Putnam N.H."/>
            <person name="Srivastava M."/>
            <person name="Hellsten U."/>
            <person name="Dirks B."/>
            <person name="Chapman J."/>
            <person name="Salamov A."/>
            <person name="Terry A."/>
            <person name="Shapiro H."/>
            <person name="Lindquist E."/>
            <person name="Kapitonov V.V."/>
            <person name="Jurka J."/>
            <person name="Genikhovich G."/>
            <person name="Grigoriev I.V."/>
            <person name="Lucas S.M."/>
            <person name="Steele R.E."/>
            <person name="Finnerty J.R."/>
            <person name="Technau U."/>
            <person name="Martindale M.Q."/>
            <person name="Rokhsar D.S."/>
        </authorList>
    </citation>
    <scope>NUCLEOTIDE SEQUENCE [LARGE SCALE GENOMIC DNA]</scope>
    <source>
        <strain evidence="18">CH2 X CH6</strain>
    </source>
</reference>
<dbReference type="InterPro" id="IPR011645">
    <property type="entry name" value="HNOB_dom_associated"/>
</dbReference>
<dbReference type="InParanoid" id="A7T7X3"/>
<dbReference type="eggNOG" id="KOG1023">
    <property type="taxonomic scope" value="Eukaryota"/>
</dbReference>
<dbReference type="GO" id="GO:0007168">
    <property type="term" value="P:receptor guanylyl cyclase signaling pathway"/>
    <property type="evidence" value="ECO:0000318"/>
    <property type="project" value="GO_Central"/>
</dbReference>
<dbReference type="Pfam" id="PF07701">
    <property type="entry name" value="HNOBA"/>
    <property type="match status" value="1"/>
</dbReference>
<dbReference type="InterPro" id="IPR001054">
    <property type="entry name" value="A/G_cyclase"/>
</dbReference>
<comment type="catalytic activity">
    <reaction evidence="14">
        <text>GTP = 3',5'-cyclic GMP + diphosphate</text>
        <dbReference type="Rhea" id="RHEA:13665"/>
        <dbReference type="ChEBI" id="CHEBI:33019"/>
        <dbReference type="ChEBI" id="CHEBI:37565"/>
        <dbReference type="ChEBI" id="CHEBI:57746"/>
        <dbReference type="EC" id="4.6.1.2"/>
    </reaction>
</comment>
<dbReference type="PhylomeDB" id="A7T7X3"/>
<dbReference type="Pfam" id="PF00211">
    <property type="entry name" value="Guanylate_cyc"/>
    <property type="match status" value="1"/>
</dbReference>
<keyword evidence="12 14" id="KW-0141">cGMP biosynthesis</keyword>
<keyword evidence="8" id="KW-0472">Membrane</keyword>
<keyword evidence="5" id="KW-0547">Nucleotide-binding</keyword>
<organism evidence="17 18">
    <name type="scientific">Nematostella vectensis</name>
    <name type="common">Starlet sea anemone</name>
    <dbReference type="NCBI Taxonomy" id="45351"/>
    <lineage>
        <taxon>Eukaryota</taxon>
        <taxon>Metazoa</taxon>
        <taxon>Cnidaria</taxon>
        <taxon>Anthozoa</taxon>
        <taxon>Hexacorallia</taxon>
        <taxon>Actiniaria</taxon>
        <taxon>Edwardsiidae</taxon>
        <taxon>Nematostella</taxon>
    </lineage>
</organism>
<dbReference type="GO" id="GO:0005525">
    <property type="term" value="F:GTP binding"/>
    <property type="evidence" value="ECO:0007669"/>
    <property type="project" value="UniProtKB-KW"/>
</dbReference>
<evidence type="ECO:0000256" key="7">
    <source>
        <dbReference type="ARBA" id="ARBA00023134"/>
    </source>
</evidence>
<dbReference type="KEGG" id="nve:5498282"/>
<evidence type="ECO:0000256" key="5">
    <source>
        <dbReference type="ARBA" id="ARBA00022741"/>
    </source>
</evidence>
<evidence type="ECO:0000256" key="12">
    <source>
        <dbReference type="ARBA" id="ARBA00023293"/>
    </source>
</evidence>
<dbReference type="GO" id="GO:0035556">
    <property type="term" value="P:intracellular signal transduction"/>
    <property type="evidence" value="ECO:0007669"/>
    <property type="project" value="InterPro"/>
</dbReference>
<feature type="non-terminal residue" evidence="17">
    <location>
        <position position="431"/>
    </location>
</feature>
<name>A7T7X3_NEMVE</name>
<dbReference type="GO" id="GO:0004713">
    <property type="term" value="F:protein tyrosine kinase activity"/>
    <property type="evidence" value="ECO:0007669"/>
    <property type="project" value="InterPro"/>
</dbReference>
<dbReference type="Gene3D" id="6.10.250.780">
    <property type="match status" value="1"/>
</dbReference>